<accession>Q0RN36</accession>
<dbReference type="EMBL" id="CT573213">
    <property type="protein sequence ID" value="CAJ61057.1"/>
    <property type="molecule type" value="Genomic_DNA"/>
</dbReference>
<reference evidence="2 3" key="1">
    <citation type="journal article" date="2007" name="Genome Res.">
        <title>Genome characteristics of facultatively symbiotic Frankia sp. strains reflect host range and host plant biogeography.</title>
        <authorList>
            <person name="Normand P."/>
            <person name="Lapierre P."/>
            <person name="Tisa L.S."/>
            <person name="Gogarten J.P."/>
            <person name="Alloisio N."/>
            <person name="Bagnarol E."/>
            <person name="Bassi C.A."/>
            <person name="Berry A.M."/>
            <person name="Bickhart D.M."/>
            <person name="Choisne N."/>
            <person name="Couloux A."/>
            <person name="Cournoyer B."/>
            <person name="Cruveiller S."/>
            <person name="Daubin V."/>
            <person name="Demange N."/>
            <person name="Francino M.P."/>
            <person name="Goltsman E."/>
            <person name="Huang Y."/>
            <person name="Kopp O.R."/>
            <person name="Labarre L."/>
            <person name="Lapidus A."/>
            <person name="Lavire C."/>
            <person name="Marechal J."/>
            <person name="Martinez M."/>
            <person name="Mastronunzio J.E."/>
            <person name="Mullin B.C."/>
            <person name="Niemann J."/>
            <person name="Pujic P."/>
            <person name="Rawnsley T."/>
            <person name="Rouy Z."/>
            <person name="Schenowitz C."/>
            <person name="Sellstedt A."/>
            <person name="Tavares F."/>
            <person name="Tomkins J.P."/>
            <person name="Vallenet D."/>
            <person name="Valverde C."/>
            <person name="Wall L.G."/>
            <person name="Wang Y."/>
            <person name="Medigue C."/>
            <person name="Benson D.R."/>
        </authorList>
    </citation>
    <scope>NUCLEOTIDE SEQUENCE [LARGE SCALE GENOMIC DNA]</scope>
    <source>
        <strain evidence="3">DSM 45986 / CECT 9034 / ACN14a</strain>
    </source>
</reference>
<dbReference type="RefSeq" id="WP_011603568.1">
    <property type="nucleotide sequence ID" value="NC_008278.1"/>
</dbReference>
<dbReference type="InterPro" id="IPR021259">
    <property type="entry name" value="DUF2817"/>
</dbReference>
<name>Q0RN36_FRAAA</name>
<gene>
    <name evidence="2" type="ordered locus">FRAAL2408</name>
</gene>
<protein>
    <recommendedName>
        <fullName evidence="4">DUF2817 domain-containing protein</fullName>
    </recommendedName>
</protein>
<proteinExistence type="predicted"/>
<evidence type="ECO:0000313" key="2">
    <source>
        <dbReference type="EMBL" id="CAJ61057.1"/>
    </source>
</evidence>
<dbReference type="SUPFAM" id="SSF53187">
    <property type="entry name" value="Zn-dependent exopeptidases"/>
    <property type="match status" value="1"/>
</dbReference>
<dbReference type="AlphaFoldDB" id="Q0RN36"/>
<keyword evidence="3" id="KW-1185">Reference proteome</keyword>
<feature type="region of interest" description="Disordered" evidence="1">
    <location>
        <begin position="307"/>
        <end position="327"/>
    </location>
</feature>
<organism evidence="2 3">
    <name type="scientific">Frankia alni (strain DSM 45986 / CECT 9034 / ACN14a)</name>
    <dbReference type="NCBI Taxonomy" id="326424"/>
    <lineage>
        <taxon>Bacteria</taxon>
        <taxon>Bacillati</taxon>
        <taxon>Actinomycetota</taxon>
        <taxon>Actinomycetes</taxon>
        <taxon>Frankiales</taxon>
        <taxon>Frankiaceae</taxon>
        <taxon>Frankia</taxon>
    </lineage>
</organism>
<dbReference type="STRING" id="326424.FRAAL2408"/>
<evidence type="ECO:0000256" key="1">
    <source>
        <dbReference type="SAM" id="MobiDB-lite"/>
    </source>
</evidence>
<dbReference type="Proteomes" id="UP000000657">
    <property type="component" value="Chromosome"/>
</dbReference>
<dbReference type="HOGENOM" id="CLU_055736_0_0_11"/>
<dbReference type="CDD" id="cd06233">
    <property type="entry name" value="M14-like"/>
    <property type="match status" value="1"/>
</dbReference>
<dbReference type="Gene3D" id="3.40.630.10">
    <property type="entry name" value="Zn peptidases"/>
    <property type="match status" value="1"/>
</dbReference>
<dbReference type="KEGG" id="fal:FRAAL2408"/>
<sequence>MYFSANYEQARQRFLAAARDRGAHLESFPLGELRGARGESLSTDVARIGASRGRSVLVLVSGTHGAEGFAGSACQLRALHEAAWTGLPVVLVHALNPFGFSHRRRVNEDNIDVNRNFVDHASLPPERGYGELHPTLLPADWEGPAHAEADAALLAHAGRLGVREVQQIVTSGQYTHPDGLFYGGSAPCWSHRTWHTIINEYLTGYERVAYIDLHTGLGERGAAEPIFRGGVDPGAPRRARAWYGDALTNSDEGTSSSTPIGGNSARALLQDLVDAEITAITCEFGTQDGLTVLRALQADNWLWQQRGPLWQGGPEQQDDPEQSGPVDPEQVARIGLLMREAFDPPDEQWRTEVLDRGTAVIGQAAAGVLAESIGS</sequence>
<dbReference type="OrthoDB" id="4014363at2"/>
<dbReference type="Pfam" id="PF10994">
    <property type="entry name" value="DUF2817"/>
    <property type="match status" value="1"/>
</dbReference>
<evidence type="ECO:0008006" key="4">
    <source>
        <dbReference type="Google" id="ProtNLM"/>
    </source>
</evidence>
<evidence type="ECO:0000313" key="3">
    <source>
        <dbReference type="Proteomes" id="UP000000657"/>
    </source>
</evidence>
<dbReference type="eggNOG" id="COG2866">
    <property type="taxonomic scope" value="Bacteria"/>
</dbReference>